<name>A0A0W8IGG5_9MICC</name>
<accession>A0A0W8IGG5</accession>
<dbReference type="Pfam" id="PF03551">
    <property type="entry name" value="PadR"/>
    <property type="match status" value="1"/>
</dbReference>
<reference evidence="3" key="1">
    <citation type="submission" date="2015-12" db="EMBL/GenBank/DDBJ databases">
        <authorList>
            <person name="Nair G.R."/>
            <person name="Kaur G."/>
            <person name="Mayilraj S."/>
        </authorList>
    </citation>
    <scope>NUCLEOTIDE SEQUENCE [LARGE SCALE GENOMIC DNA]</scope>
    <source>
        <strain evidence="3">CD08_7</strain>
    </source>
</reference>
<feature type="domain" description="Transcription regulator PadR N-terminal" evidence="1">
    <location>
        <begin position="28"/>
        <end position="82"/>
    </location>
</feature>
<dbReference type="InterPro" id="IPR036388">
    <property type="entry name" value="WH-like_DNA-bd_sf"/>
</dbReference>
<protein>
    <recommendedName>
        <fullName evidence="1">Transcription regulator PadR N-terminal domain-containing protein</fullName>
    </recommendedName>
</protein>
<proteinExistence type="predicted"/>
<sequence length="105" mass="12157">MKRSKKYLRVAVELITSQEEEHWVAELRSELRMRSGALYPILWDMLNAGYLEDGWVETPPRAPKGRFRRYYVLTDQGKSELGAAVRAHRTQARLAPSPRFRPATA</sequence>
<dbReference type="OrthoDB" id="122286at2"/>
<dbReference type="RefSeq" id="WP_083504825.1">
    <property type="nucleotide sequence ID" value="NZ_LQBM01000003.1"/>
</dbReference>
<dbReference type="EMBL" id="LQBM01000003">
    <property type="protein sequence ID" value="KUG59000.1"/>
    <property type="molecule type" value="Genomic_DNA"/>
</dbReference>
<keyword evidence="3" id="KW-1185">Reference proteome</keyword>
<organism evidence="2 3">
    <name type="scientific">Nesterenkonia jeotgali</name>
    <dbReference type="NCBI Taxonomy" id="317018"/>
    <lineage>
        <taxon>Bacteria</taxon>
        <taxon>Bacillati</taxon>
        <taxon>Actinomycetota</taxon>
        <taxon>Actinomycetes</taxon>
        <taxon>Micrococcales</taxon>
        <taxon>Micrococcaceae</taxon>
        <taxon>Nesterenkonia</taxon>
    </lineage>
</organism>
<dbReference type="SUPFAM" id="SSF46785">
    <property type="entry name" value="Winged helix' DNA-binding domain"/>
    <property type="match status" value="1"/>
</dbReference>
<evidence type="ECO:0000259" key="1">
    <source>
        <dbReference type="Pfam" id="PF03551"/>
    </source>
</evidence>
<dbReference type="InterPro" id="IPR005149">
    <property type="entry name" value="Tscrpt_reg_PadR_N"/>
</dbReference>
<dbReference type="AlphaFoldDB" id="A0A0W8IGG5"/>
<dbReference type="Proteomes" id="UP000054023">
    <property type="component" value="Unassembled WGS sequence"/>
</dbReference>
<dbReference type="STRING" id="317018.AVL63_02965"/>
<evidence type="ECO:0000313" key="2">
    <source>
        <dbReference type="EMBL" id="KUG59000.1"/>
    </source>
</evidence>
<dbReference type="Gene3D" id="1.10.10.10">
    <property type="entry name" value="Winged helix-like DNA-binding domain superfamily/Winged helix DNA-binding domain"/>
    <property type="match status" value="1"/>
</dbReference>
<evidence type="ECO:0000313" key="3">
    <source>
        <dbReference type="Proteomes" id="UP000054023"/>
    </source>
</evidence>
<dbReference type="InterPro" id="IPR036390">
    <property type="entry name" value="WH_DNA-bd_sf"/>
</dbReference>
<comment type="caution">
    <text evidence="2">The sequence shown here is derived from an EMBL/GenBank/DDBJ whole genome shotgun (WGS) entry which is preliminary data.</text>
</comment>
<gene>
    <name evidence="2" type="ORF">AVL63_02965</name>
</gene>